<gene>
    <name evidence="12" type="primary">ndk</name>
    <name evidence="16" type="ORF">A2973_01940</name>
</gene>
<comment type="subcellular location">
    <subcellularLocation>
        <location evidence="12">Cytoplasm</location>
    </subcellularLocation>
</comment>
<dbReference type="GO" id="GO:0006241">
    <property type="term" value="P:CTP biosynthetic process"/>
    <property type="evidence" value="ECO:0007669"/>
    <property type="project" value="UniProtKB-UniRule"/>
</dbReference>
<dbReference type="GO" id="GO:0004550">
    <property type="term" value="F:nucleoside diphosphate kinase activity"/>
    <property type="evidence" value="ECO:0007669"/>
    <property type="project" value="UniProtKB-UniRule"/>
</dbReference>
<keyword evidence="12" id="KW-0963">Cytoplasm</keyword>
<protein>
    <recommendedName>
        <fullName evidence="4 12">Nucleoside diphosphate kinase</fullName>
        <shortName evidence="12">NDK</shortName>
        <shortName evidence="12">NDP kinase</shortName>
        <ecNumber evidence="3 12">2.7.4.6</ecNumber>
    </recommendedName>
    <alternativeName>
        <fullName evidence="12">Nucleoside-2-P kinase</fullName>
    </alternativeName>
</protein>
<comment type="caution">
    <text evidence="12 13">Lacks conserved residue(s) required for the propagation of feature annotation.</text>
</comment>
<dbReference type="PRINTS" id="PR01243">
    <property type="entry name" value="NUCDPKINASE"/>
</dbReference>
<evidence type="ECO:0000256" key="10">
    <source>
        <dbReference type="ARBA" id="ARBA00022842"/>
    </source>
</evidence>
<evidence type="ECO:0000256" key="2">
    <source>
        <dbReference type="ARBA" id="ARBA00008142"/>
    </source>
</evidence>
<name>A0A1F6AY34_9BACT</name>
<dbReference type="GO" id="GO:0006183">
    <property type="term" value="P:GTP biosynthetic process"/>
    <property type="evidence" value="ECO:0007669"/>
    <property type="project" value="UniProtKB-UniRule"/>
</dbReference>
<dbReference type="Pfam" id="PF00334">
    <property type="entry name" value="NDK"/>
    <property type="match status" value="1"/>
</dbReference>
<comment type="similarity">
    <text evidence="2 12 13 14">Belongs to the NDK family.</text>
</comment>
<feature type="binding site" evidence="12">
    <location>
        <position position="92"/>
    </location>
    <ligand>
        <name>ATP</name>
        <dbReference type="ChEBI" id="CHEBI:30616"/>
    </ligand>
</feature>
<keyword evidence="8 12" id="KW-0418">Kinase</keyword>
<dbReference type="InterPro" id="IPR034907">
    <property type="entry name" value="NDK-like_dom"/>
</dbReference>
<evidence type="ECO:0000256" key="11">
    <source>
        <dbReference type="ARBA" id="ARBA00023080"/>
    </source>
</evidence>
<dbReference type="InterPro" id="IPR036850">
    <property type="entry name" value="NDK-like_dom_sf"/>
</dbReference>
<organism evidence="16 17">
    <name type="scientific">Candidatus Gottesmanbacteria bacterium RIFCSPLOWO2_01_FULL_49_10</name>
    <dbReference type="NCBI Taxonomy" id="1798396"/>
    <lineage>
        <taxon>Bacteria</taxon>
        <taxon>Candidatus Gottesmaniibacteriota</taxon>
    </lineage>
</organism>
<dbReference type="PANTHER" id="PTHR11349">
    <property type="entry name" value="NUCLEOSIDE DIPHOSPHATE KINASE"/>
    <property type="match status" value="1"/>
</dbReference>
<reference evidence="16 17" key="1">
    <citation type="journal article" date="2016" name="Nat. Commun.">
        <title>Thousands of microbial genomes shed light on interconnected biogeochemical processes in an aquifer system.</title>
        <authorList>
            <person name="Anantharaman K."/>
            <person name="Brown C.T."/>
            <person name="Hug L.A."/>
            <person name="Sharon I."/>
            <person name="Castelle C.J."/>
            <person name="Probst A.J."/>
            <person name="Thomas B.C."/>
            <person name="Singh A."/>
            <person name="Wilkins M.J."/>
            <person name="Karaoz U."/>
            <person name="Brodie E.L."/>
            <person name="Williams K.H."/>
            <person name="Hubbard S.S."/>
            <person name="Banfield J.F."/>
        </authorList>
    </citation>
    <scope>NUCLEOTIDE SEQUENCE [LARGE SCALE GENOMIC DNA]</scope>
</reference>
<dbReference type="STRING" id="1798396.A2973_01940"/>
<comment type="cofactor">
    <cofactor evidence="1 12">
        <name>Mg(2+)</name>
        <dbReference type="ChEBI" id="CHEBI:18420"/>
    </cofactor>
</comment>
<evidence type="ECO:0000313" key="16">
    <source>
        <dbReference type="EMBL" id="OGG29237.1"/>
    </source>
</evidence>
<comment type="caution">
    <text evidence="16">The sequence shown here is derived from an EMBL/GenBank/DDBJ whole genome shotgun (WGS) entry which is preliminary data.</text>
</comment>
<dbReference type="NCBIfam" id="NF001908">
    <property type="entry name" value="PRK00668.1"/>
    <property type="match status" value="1"/>
</dbReference>
<evidence type="ECO:0000256" key="5">
    <source>
        <dbReference type="ARBA" id="ARBA00022679"/>
    </source>
</evidence>
<dbReference type="GO" id="GO:0046872">
    <property type="term" value="F:metal ion binding"/>
    <property type="evidence" value="ECO:0007669"/>
    <property type="project" value="UniProtKB-KW"/>
</dbReference>
<evidence type="ECO:0000259" key="15">
    <source>
        <dbReference type="SMART" id="SM00562"/>
    </source>
</evidence>
<dbReference type="GO" id="GO:0005737">
    <property type="term" value="C:cytoplasm"/>
    <property type="evidence" value="ECO:0007669"/>
    <property type="project" value="UniProtKB-SubCell"/>
</dbReference>
<evidence type="ECO:0000256" key="12">
    <source>
        <dbReference type="HAMAP-Rule" id="MF_00451"/>
    </source>
</evidence>
<sequence>MVEKTVVLIKPDGYQKKVVGQVIDRFERAGLSLVGLKLIRLTQEILDTWYAHHKDKPFFPSLCAQMMSTPVVAIVLEGDSCIQKVFDLCGPTDPVEAAPGTIRKDFGVDKPHNVVHRSDSAYAATKEIALLFSPQELYTSDV</sequence>
<dbReference type="HAMAP" id="MF_00451">
    <property type="entry name" value="NDP_kinase"/>
    <property type="match status" value="1"/>
</dbReference>
<feature type="binding site" evidence="12">
    <location>
        <position position="113"/>
    </location>
    <ligand>
        <name>ATP</name>
        <dbReference type="ChEBI" id="CHEBI:30616"/>
    </ligand>
</feature>
<feature type="domain" description="Nucleoside diphosphate kinase-like" evidence="15">
    <location>
        <begin position="2"/>
        <end position="139"/>
    </location>
</feature>
<keyword evidence="5 12" id="KW-0808">Transferase</keyword>
<evidence type="ECO:0000256" key="9">
    <source>
        <dbReference type="ARBA" id="ARBA00022840"/>
    </source>
</evidence>
<comment type="catalytic activity">
    <reaction evidence="12">
        <text>a 2'-deoxyribonucleoside 5'-diphosphate + ATP = a 2'-deoxyribonucleoside 5'-triphosphate + ADP</text>
        <dbReference type="Rhea" id="RHEA:44640"/>
        <dbReference type="ChEBI" id="CHEBI:30616"/>
        <dbReference type="ChEBI" id="CHEBI:61560"/>
        <dbReference type="ChEBI" id="CHEBI:73316"/>
        <dbReference type="ChEBI" id="CHEBI:456216"/>
        <dbReference type="EC" id="2.7.4.6"/>
    </reaction>
</comment>
<keyword evidence="11 12" id="KW-0546">Nucleotide metabolism</keyword>
<proteinExistence type="inferred from homology"/>
<keyword evidence="6 12" id="KW-0479">Metal-binding</keyword>
<keyword evidence="12" id="KW-0597">Phosphoprotein</keyword>
<keyword evidence="9 12" id="KW-0067">ATP-binding</keyword>
<accession>A0A1F6AY34</accession>
<comment type="function">
    <text evidence="12">Major role in the synthesis of nucleoside triphosphates other than ATP. The ATP gamma phosphate is transferred to the NDP beta phosphate via a ping-pong mechanism, using a phosphorylated active-site intermediate.</text>
</comment>
<dbReference type="InterPro" id="IPR001564">
    <property type="entry name" value="Nucleoside_diP_kinase"/>
</dbReference>
<feature type="binding site" evidence="12">
    <location>
        <position position="58"/>
    </location>
    <ligand>
        <name>ATP</name>
        <dbReference type="ChEBI" id="CHEBI:30616"/>
    </ligand>
</feature>
<dbReference type="EMBL" id="MFJZ01000054">
    <property type="protein sequence ID" value="OGG29237.1"/>
    <property type="molecule type" value="Genomic_DNA"/>
</dbReference>
<keyword evidence="10 12" id="KW-0460">Magnesium</keyword>
<dbReference type="Proteomes" id="UP000176409">
    <property type="component" value="Unassembled WGS sequence"/>
</dbReference>
<evidence type="ECO:0000256" key="14">
    <source>
        <dbReference type="RuleBase" id="RU004011"/>
    </source>
</evidence>
<evidence type="ECO:0000256" key="3">
    <source>
        <dbReference type="ARBA" id="ARBA00012966"/>
    </source>
</evidence>
<dbReference type="Gene3D" id="3.30.70.141">
    <property type="entry name" value="Nucleoside diphosphate kinase-like domain"/>
    <property type="match status" value="1"/>
</dbReference>
<evidence type="ECO:0000256" key="7">
    <source>
        <dbReference type="ARBA" id="ARBA00022741"/>
    </source>
</evidence>
<dbReference type="SMART" id="SM00562">
    <property type="entry name" value="NDK"/>
    <property type="match status" value="1"/>
</dbReference>
<evidence type="ECO:0000256" key="13">
    <source>
        <dbReference type="PROSITE-ProRule" id="PRU00706"/>
    </source>
</evidence>
<feature type="binding site" evidence="12">
    <location>
        <position position="103"/>
    </location>
    <ligand>
        <name>ATP</name>
        <dbReference type="ChEBI" id="CHEBI:30616"/>
    </ligand>
</feature>
<evidence type="ECO:0000256" key="1">
    <source>
        <dbReference type="ARBA" id="ARBA00001946"/>
    </source>
</evidence>
<dbReference type="SUPFAM" id="SSF54919">
    <property type="entry name" value="Nucleoside diphosphate kinase, NDK"/>
    <property type="match status" value="1"/>
</dbReference>
<evidence type="ECO:0000256" key="4">
    <source>
        <dbReference type="ARBA" id="ARBA00017632"/>
    </source>
</evidence>
<dbReference type="FunFam" id="3.30.70.141:FF:000003">
    <property type="entry name" value="Nucleoside diphosphate kinase"/>
    <property type="match status" value="1"/>
</dbReference>
<comment type="catalytic activity">
    <reaction evidence="12">
        <text>a ribonucleoside 5'-diphosphate + ATP = a ribonucleoside 5'-triphosphate + ADP</text>
        <dbReference type="Rhea" id="RHEA:18113"/>
        <dbReference type="ChEBI" id="CHEBI:30616"/>
        <dbReference type="ChEBI" id="CHEBI:57930"/>
        <dbReference type="ChEBI" id="CHEBI:61557"/>
        <dbReference type="ChEBI" id="CHEBI:456216"/>
        <dbReference type="EC" id="2.7.4.6"/>
    </reaction>
</comment>
<feature type="binding site" evidence="12">
    <location>
        <position position="10"/>
    </location>
    <ligand>
        <name>ATP</name>
        <dbReference type="ChEBI" id="CHEBI:30616"/>
    </ligand>
</feature>
<comment type="subunit">
    <text evidence="12">Homotetramer.</text>
</comment>
<evidence type="ECO:0000256" key="6">
    <source>
        <dbReference type="ARBA" id="ARBA00022723"/>
    </source>
</evidence>
<evidence type="ECO:0000256" key="8">
    <source>
        <dbReference type="ARBA" id="ARBA00022777"/>
    </source>
</evidence>
<evidence type="ECO:0000313" key="17">
    <source>
        <dbReference type="Proteomes" id="UP000176409"/>
    </source>
</evidence>
<dbReference type="PROSITE" id="PS51374">
    <property type="entry name" value="NDPK_LIKE"/>
    <property type="match status" value="1"/>
</dbReference>
<dbReference type="AlphaFoldDB" id="A0A1F6AY34"/>
<dbReference type="CDD" id="cd04413">
    <property type="entry name" value="NDPk_I"/>
    <property type="match status" value="1"/>
</dbReference>
<keyword evidence="7 12" id="KW-0547">Nucleotide-binding</keyword>
<dbReference type="GO" id="GO:0006228">
    <property type="term" value="P:UTP biosynthetic process"/>
    <property type="evidence" value="ECO:0007669"/>
    <property type="project" value="UniProtKB-UniRule"/>
</dbReference>
<feature type="active site" description="Pros-phosphohistidine intermediate" evidence="12">
    <location>
        <position position="116"/>
    </location>
</feature>
<dbReference type="EC" id="2.7.4.6" evidence="3 12"/>
<dbReference type="GO" id="GO:0005524">
    <property type="term" value="F:ATP binding"/>
    <property type="evidence" value="ECO:0007669"/>
    <property type="project" value="UniProtKB-UniRule"/>
</dbReference>